<keyword evidence="2" id="KW-0472">Membrane</keyword>
<feature type="non-terminal residue" evidence="4">
    <location>
        <position position="255"/>
    </location>
</feature>
<dbReference type="Pfam" id="PF07963">
    <property type="entry name" value="N_methyl"/>
    <property type="match status" value="1"/>
</dbReference>
<organism evidence="4">
    <name type="scientific">hydrothermal vent metagenome</name>
    <dbReference type="NCBI Taxonomy" id="652676"/>
    <lineage>
        <taxon>unclassified sequences</taxon>
        <taxon>metagenomes</taxon>
        <taxon>ecological metagenomes</taxon>
    </lineage>
</organism>
<keyword evidence="2" id="KW-1133">Transmembrane helix</keyword>
<dbReference type="SUPFAM" id="SSF54523">
    <property type="entry name" value="Pili subunits"/>
    <property type="match status" value="1"/>
</dbReference>
<evidence type="ECO:0000259" key="3">
    <source>
        <dbReference type="Pfam" id="PF07596"/>
    </source>
</evidence>
<feature type="region of interest" description="Disordered" evidence="1">
    <location>
        <begin position="113"/>
        <end position="158"/>
    </location>
</feature>
<dbReference type="InterPro" id="IPR012902">
    <property type="entry name" value="N_methyl_site"/>
</dbReference>
<feature type="domain" description="DUF1559" evidence="3">
    <location>
        <begin position="32"/>
        <end position="163"/>
    </location>
</feature>
<proteinExistence type="predicted"/>
<sequence length="255" mass="27350">MKRTSAFTLIELLVVIAIIALLIGILLPALGKAREAARQTLCTTNLRSVAAAVATYTSTHDYFPLSYVYGADQTTGTWRVEDQAGEHPNPNNGYIHWSFSLYDGQNGGAGLPEESFQCPSVLNGGAPRTNPGPNPDDWEPGQVNGAGGSQPSGFPKDRQAARMAYTGNAAVFPRNKLTVVRGRGNRFVRSSDIDAARKGPAGVILATEYYDNKDSWTSITSSRRGEMQSHRSIEPFIGVTAGVKVYDEPIGSEGA</sequence>
<dbReference type="InterPro" id="IPR011453">
    <property type="entry name" value="DUF1559"/>
</dbReference>
<feature type="transmembrane region" description="Helical" evidence="2">
    <location>
        <begin position="6"/>
        <end position="30"/>
    </location>
</feature>
<dbReference type="Gene3D" id="3.30.700.10">
    <property type="entry name" value="Glycoprotein, Type 4 Pilin"/>
    <property type="match status" value="1"/>
</dbReference>
<reference evidence="4" key="1">
    <citation type="submission" date="2018-06" db="EMBL/GenBank/DDBJ databases">
        <authorList>
            <person name="Zhirakovskaya E."/>
        </authorList>
    </citation>
    <scope>NUCLEOTIDE SEQUENCE</scope>
</reference>
<dbReference type="PANTHER" id="PTHR30093:SF2">
    <property type="entry name" value="TYPE II SECRETION SYSTEM PROTEIN H"/>
    <property type="match status" value="1"/>
</dbReference>
<dbReference type="EMBL" id="UOGK01000278">
    <property type="protein sequence ID" value="VAX39672.1"/>
    <property type="molecule type" value="Genomic_DNA"/>
</dbReference>
<accession>A0A3B1DFU8</accession>
<evidence type="ECO:0000256" key="2">
    <source>
        <dbReference type="SAM" id="Phobius"/>
    </source>
</evidence>
<name>A0A3B1DFU8_9ZZZZ</name>
<protein>
    <recommendedName>
        <fullName evidence="3">DUF1559 domain-containing protein</fullName>
    </recommendedName>
</protein>
<gene>
    <name evidence="4" type="ORF">MNBD_PLANCTO03-2171</name>
</gene>
<evidence type="ECO:0000313" key="4">
    <source>
        <dbReference type="EMBL" id="VAX39672.1"/>
    </source>
</evidence>
<dbReference type="AlphaFoldDB" id="A0A3B1DFU8"/>
<dbReference type="PANTHER" id="PTHR30093">
    <property type="entry name" value="GENERAL SECRETION PATHWAY PROTEIN G"/>
    <property type="match status" value="1"/>
</dbReference>
<keyword evidence="2" id="KW-0812">Transmembrane</keyword>
<dbReference type="NCBIfam" id="TIGR02532">
    <property type="entry name" value="IV_pilin_GFxxxE"/>
    <property type="match status" value="1"/>
</dbReference>
<dbReference type="InterPro" id="IPR045584">
    <property type="entry name" value="Pilin-like"/>
</dbReference>
<dbReference type="Pfam" id="PF07596">
    <property type="entry name" value="SBP_bac_10"/>
    <property type="match status" value="1"/>
</dbReference>
<evidence type="ECO:0000256" key="1">
    <source>
        <dbReference type="SAM" id="MobiDB-lite"/>
    </source>
</evidence>